<sequence length="92" mass="10605">MMSLIPLYTVVKVARTLLEIGFTTCHKELAFPVFVPSDYDKILLGSLLEPLGEQRSPEFHVMYTIDGKEWYLKATNKAVFLGIYPFFYQPLN</sequence>
<gene>
    <name evidence="1" type="ORF">HX018_00370</name>
</gene>
<dbReference type="RefSeq" id="WP_286650066.1">
    <property type="nucleotide sequence ID" value="NZ_JACAGK010000001.1"/>
</dbReference>
<comment type="caution">
    <text evidence="1">The sequence shown here is derived from an EMBL/GenBank/DDBJ whole genome shotgun (WGS) entry which is preliminary data.</text>
</comment>
<dbReference type="Proteomes" id="UP001170954">
    <property type="component" value="Unassembled WGS sequence"/>
</dbReference>
<organism evidence="1 2">
    <name type="scientific">Sphingobacterium hotanense</name>
    <dbReference type="NCBI Taxonomy" id="649196"/>
    <lineage>
        <taxon>Bacteria</taxon>
        <taxon>Pseudomonadati</taxon>
        <taxon>Bacteroidota</taxon>
        <taxon>Sphingobacteriia</taxon>
        <taxon>Sphingobacteriales</taxon>
        <taxon>Sphingobacteriaceae</taxon>
        <taxon>Sphingobacterium</taxon>
    </lineage>
</organism>
<proteinExistence type="predicted"/>
<reference evidence="1" key="1">
    <citation type="submission" date="2020-06" db="EMBL/GenBank/DDBJ databases">
        <authorList>
            <person name="Dong N."/>
        </authorList>
    </citation>
    <scope>NUCLEOTIDE SEQUENCE</scope>
    <source>
        <strain evidence="1">R1692</strain>
    </source>
</reference>
<evidence type="ECO:0000313" key="1">
    <source>
        <dbReference type="EMBL" id="MDM1046705.1"/>
    </source>
</evidence>
<evidence type="ECO:0000313" key="2">
    <source>
        <dbReference type="Proteomes" id="UP001170954"/>
    </source>
</evidence>
<keyword evidence="2" id="KW-1185">Reference proteome</keyword>
<reference evidence="1" key="2">
    <citation type="journal article" date="2022" name="Sci. Total Environ.">
        <title>Prevalence, transmission, and molecular epidemiology of tet(X)-positive bacteria among humans, animals, and environmental niches in China: An epidemiological, and genomic-based study.</title>
        <authorList>
            <person name="Dong N."/>
            <person name="Zeng Y."/>
            <person name="Cai C."/>
            <person name="Sun C."/>
            <person name="Lu J."/>
            <person name="Liu C."/>
            <person name="Zhou H."/>
            <person name="Sun Q."/>
            <person name="Shu L."/>
            <person name="Wang H."/>
            <person name="Wang Y."/>
            <person name="Wang S."/>
            <person name="Wu C."/>
            <person name="Chan E.W."/>
            <person name="Chen G."/>
            <person name="Shen Z."/>
            <person name="Chen S."/>
            <person name="Zhang R."/>
        </authorList>
    </citation>
    <scope>NUCLEOTIDE SEQUENCE</scope>
    <source>
        <strain evidence="1">R1692</strain>
    </source>
</reference>
<name>A0ABT7NHP3_9SPHI</name>
<accession>A0ABT7NHP3</accession>
<protein>
    <submittedName>
        <fullName evidence="1">Uncharacterized protein</fullName>
    </submittedName>
</protein>
<dbReference type="EMBL" id="JACAGK010000001">
    <property type="protein sequence ID" value="MDM1046705.1"/>
    <property type="molecule type" value="Genomic_DNA"/>
</dbReference>